<feature type="compositionally biased region" description="Acidic residues" evidence="11">
    <location>
        <begin position="66"/>
        <end position="80"/>
    </location>
</feature>
<dbReference type="Pfam" id="PF03748">
    <property type="entry name" value="FliL"/>
    <property type="match status" value="1"/>
</dbReference>
<dbReference type="AlphaFoldDB" id="A0A0N9ZBM0"/>
<evidence type="ECO:0000313" key="12">
    <source>
        <dbReference type="EMBL" id="ALI54065.1"/>
    </source>
</evidence>
<dbReference type="PATRIC" id="fig|1397108.4.peg.120"/>
<evidence type="ECO:0000256" key="3">
    <source>
        <dbReference type="ARBA" id="ARBA00008281"/>
    </source>
</evidence>
<gene>
    <name evidence="12" type="ORF">IMCC12053_115</name>
</gene>
<evidence type="ECO:0000313" key="13">
    <source>
        <dbReference type="Proteomes" id="UP000064920"/>
    </source>
</evidence>
<evidence type="ECO:0000256" key="8">
    <source>
        <dbReference type="ARBA" id="ARBA00022989"/>
    </source>
</evidence>
<keyword evidence="12" id="KW-0966">Cell projection</keyword>
<dbReference type="EMBL" id="CP012023">
    <property type="protein sequence ID" value="ALI54065.1"/>
    <property type="molecule type" value="Genomic_DNA"/>
</dbReference>
<dbReference type="GO" id="GO:0071978">
    <property type="term" value="P:bacterial-type flagellum-dependent swarming motility"/>
    <property type="evidence" value="ECO:0007669"/>
    <property type="project" value="TreeGrafter"/>
</dbReference>
<dbReference type="PANTHER" id="PTHR35091">
    <property type="entry name" value="FLAGELLAR PROTEIN FLIL"/>
    <property type="match status" value="1"/>
</dbReference>
<feature type="transmembrane region" description="Helical" evidence="10">
    <location>
        <begin position="18"/>
        <end position="40"/>
    </location>
</feature>
<dbReference type="InterPro" id="IPR005503">
    <property type="entry name" value="FliL"/>
</dbReference>
<keyword evidence="13" id="KW-1185">Reference proteome</keyword>
<evidence type="ECO:0000256" key="10">
    <source>
        <dbReference type="RuleBase" id="RU364125"/>
    </source>
</evidence>
<dbReference type="GO" id="GO:0005886">
    <property type="term" value="C:plasma membrane"/>
    <property type="evidence" value="ECO:0007669"/>
    <property type="project" value="UniProtKB-SubCell"/>
</dbReference>
<evidence type="ECO:0000256" key="4">
    <source>
        <dbReference type="ARBA" id="ARBA00022475"/>
    </source>
</evidence>
<keyword evidence="5 10" id="KW-0145">Chemotaxis</keyword>
<proteinExistence type="inferred from homology"/>
<sequence>MADQETDEPKKKGGLVKIIGFVFAGVVLVGIGLGAGFFLFGGSSLTPSDEIEQIIERKLKESGQLPEEDEEVAEEGEEEPALNKKEAPEVDTFITTYFEFEGNFTTNLRNSRKFLQLGVGVSTQYDETVIEHVQTHQLALRSEVLGTISEFTEDEIQGKAGRDMLAVKMAEAINTKLEILEGFGGIENVHFTSFVLQ</sequence>
<keyword evidence="8 10" id="KW-1133">Transmembrane helix</keyword>
<comment type="subcellular location">
    <subcellularLocation>
        <location evidence="10">Cell inner membrane</location>
    </subcellularLocation>
    <subcellularLocation>
        <location evidence="2">Cell membrane</location>
        <topology evidence="2">Single-pass membrane protein</topology>
    </subcellularLocation>
</comment>
<keyword evidence="9 10" id="KW-0472">Membrane</keyword>
<comment type="function">
    <text evidence="1 10">Controls the rotational direction of flagella during chemotaxis.</text>
</comment>
<keyword evidence="12" id="KW-0282">Flagellum</keyword>
<keyword evidence="10" id="KW-0997">Cell inner membrane</keyword>
<evidence type="ECO:0000256" key="9">
    <source>
        <dbReference type="ARBA" id="ARBA00023136"/>
    </source>
</evidence>
<evidence type="ECO:0000256" key="11">
    <source>
        <dbReference type="SAM" id="MobiDB-lite"/>
    </source>
</evidence>
<dbReference type="PANTHER" id="PTHR35091:SF2">
    <property type="entry name" value="FLAGELLAR PROTEIN FLIL"/>
    <property type="match status" value="1"/>
</dbReference>
<protein>
    <recommendedName>
        <fullName evidence="10">Flagellar protein FliL</fullName>
    </recommendedName>
</protein>
<evidence type="ECO:0000256" key="7">
    <source>
        <dbReference type="ARBA" id="ARBA00022779"/>
    </source>
</evidence>
<evidence type="ECO:0000256" key="1">
    <source>
        <dbReference type="ARBA" id="ARBA00002254"/>
    </source>
</evidence>
<dbReference type="KEGG" id="cmar:IMCC12053_115"/>
<dbReference type="STRING" id="1397108.IMCC12053_115"/>
<accession>A0A0N9ZBM0</accession>
<reference evidence="12 13" key="1">
    <citation type="submission" date="2015-05" db="EMBL/GenBank/DDBJ databases">
        <authorList>
            <person name="Wang D.B."/>
            <person name="Wang M."/>
        </authorList>
    </citation>
    <scope>NUCLEOTIDE SEQUENCE [LARGE SCALE GENOMIC DNA]</scope>
    <source>
        <strain evidence="12 13">IMCC 12053</strain>
    </source>
</reference>
<organism evidence="12 13">
    <name type="scientific">Celeribacter marinus</name>
    <dbReference type="NCBI Taxonomy" id="1397108"/>
    <lineage>
        <taxon>Bacteria</taxon>
        <taxon>Pseudomonadati</taxon>
        <taxon>Pseudomonadota</taxon>
        <taxon>Alphaproteobacteria</taxon>
        <taxon>Rhodobacterales</taxon>
        <taxon>Roseobacteraceae</taxon>
        <taxon>Celeribacter</taxon>
    </lineage>
</organism>
<dbReference type="Proteomes" id="UP000064920">
    <property type="component" value="Chromosome"/>
</dbReference>
<comment type="similarity">
    <text evidence="3 10">Belongs to the FliL family.</text>
</comment>
<evidence type="ECO:0000256" key="5">
    <source>
        <dbReference type="ARBA" id="ARBA00022500"/>
    </source>
</evidence>
<dbReference type="RefSeq" id="WP_062214729.1">
    <property type="nucleotide sequence ID" value="NZ_CP012023.1"/>
</dbReference>
<keyword evidence="4" id="KW-1003">Cell membrane</keyword>
<dbReference type="GO" id="GO:0006935">
    <property type="term" value="P:chemotaxis"/>
    <property type="evidence" value="ECO:0007669"/>
    <property type="project" value="UniProtKB-KW"/>
</dbReference>
<evidence type="ECO:0000256" key="6">
    <source>
        <dbReference type="ARBA" id="ARBA00022692"/>
    </source>
</evidence>
<feature type="region of interest" description="Disordered" evidence="11">
    <location>
        <begin position="59"/>
        <end position="85"/>
    </location>
</feature>
<dbReference type="GO" id="GO:0009425">
    <property type="term" value="C:bacterial-type flagellum basal body"/>
    <property type="evidence" value="ECO:0007669"/>
    <property type="project" value="InterPro"/>
</dbReference>
<keyword evidence="6 10" id="KW-0812">Transmembrane</keyword>
<name>A0A0N9ZBM0_9RHOB</name>
<keyword evidence="12" id="KW-0969">Cilium</keyword>
<keyword evidence="7 10" id="KW-0283">Flagellar rotation</keyword>
<evidence type="ECO:0000256" key="2">
    <source>
        <dbReference type="ARBA" id="ARBA00004162"/>
    </source>
</evidence>